<keyword evidence="10" id="KW-0067">ATP-binding</keyword>
<dbReference type="Gene3D" id="3.40.50.300">
    <property type="entry name" value="P-loop containing nucleotide triphosphate hydrolases"/>
    <property type="match status" value="2"/>
</dbReference>
<dbReference type="Pfam" id="PF13476">
    <property type="entry name" value="AAA_23"/>
    <property type="match status" value="1"/>
</dbReference>
<dbReference type="GO" id="GO:0006302">
    <property type="term" value="P:double-strand break repair"/>
    <property type="evidence" value="ECO:0007669"/>
    <property type="project" value="InterPro"/>
</dbReference>
<keyword evidence="8" id="KW-0378">Hydrolase</keyword>
<keyword evidence="11 14" id="KW-0175">Coiled coil</keyword>
<evidence type="ECO:0000256" key="10">
    <source>
        <dbReference type="ARBA" id="ARBA00022840"/>
    </source>
</evidence>
<dbReference type="Pfam" id="PF13558">
    <property type="entry name" value="SbcC_Walker_B"/>
    <property type="match status" value="1"/>
</dbReference>
<evidence type="ECO:0000256" key="6">
    <source>
        <dbReference type="ARBA" id="ARBA00022741"/>
    </source>
</evidence>
<evidence type="ECO:0000256" key="8">
    <source>
        <dbReference type="ARBA" id="ARBA00022801"/>
    </source>
</evidence>
<evidence type="ECO:0000256" key="4">
    <source>
        <dbReference type="ARBA" id="ARBA00022705"/>
    </source>
</evidence>
<keyword evidence="5" id="KW-0540">Nuclease</keyword>
<sequence>MRPNKLTIQAFGPFANKEEVDFTALGSNPLFLINGPTGAGKSSILDAICFALYGQTTGKEREASHMRCDHAAPDLLTEIILEFSLGEQHYRIRRAPTQERPKARGEGTTTHQTDAQLWHLKPEGDDLLVPQKAQEATQTIETITGLNVEQFRQVMVLPQGKFRDFLMADSNQREAIFSKLFQTQIYKRIEDTLKTKAASIRKEVDGLQNQIKGILQSADLNTEQEVEEQLTALKPELETATQQKKQTFDSLATAEKNLEAGNILVKAFKVLDETQKAFNDLEAKQTYINTQKQTLNRAQAAQKIDHLRTALTKSGQLKEQLRQEIATTEHSLSQYQSNLAEAKAALDQAEKNRQPVDQLKQQLADLRKLEPKIDQLSDAIKQEQTALASVKKVNTTFEQQQVDHRKLITQISTSEERISLLRSSAATLPDKQRALDNLRLLGQQRAQLDKRFEERDALNQEYSKREAQLNTCKSRFETQVTEVKTLELAWHSGQAAILAAELKQGDPCPVCGSQEHPAPANTQSDVNPVTKQDIDTARTLQTTYQQQLNDAQNQLTQTSTQLQSINTLLIEQQQALGDNQHKSTQQLRDDWRVLNDEVNALLARQKEQHDLENQLKTLAQQRVQAEQQLENSRLSLQKAQQDHTIATQNRLHIEQALPEQYRATGVLAQQIEQLDNQIKSITSAYEQALANYDLCRQTVTQTETVQEQQRKQQTTTDQTHSEAEQNWAHALASSAFKDENAFLQALLTEPEQARLANEIEQYTQQYSGCKATLDQQKLQLSEQTPPDTTALQAAQEKLKTESEQILEQWKKLDNRHQQLASILEKLAQAHESNRALEDEYKIYGTLSDVANGQTGNKISLQRFVLSVLLDDVLIEASHRLNHMSKGRYLLIRKEERAKGNKASGLELEVEDAYTGKTRSVATLSGGESFMAALSLALGLSDVVQAYAGGIKLETLFIDEGFGSLDQESLDLAIKTLIDLQSSGRMIGIISHVSELRDQMALRIDVHSTAQGSSITVSV</sequence>
<evidence type="ECO:0000256" key="1">
    <source>
        <dbReference type="ARBA" id="ARBA00006930"/>
    </source>
</evidence>
<keyword evidence="9" id="KW-0269">Exonuclease</keyword>
<feature type="coiled-coil region" evidence="14">
    <location>
        <begin position="318"/>
        <end position="393"/>
    </location>
</feature>
<dbReference type="KEGG" id="asem:NNL22_11295"/>
<evidence type="ECO:0000313" key="17">
    <source>
        <dbReference type="Proteomes" id="UP001164472"/>
    </source>
</evidence>
<comment type="subunit">
    <text evidence="2">Heterodimer of SbcC and SbcD.</text>
</comment>
<dbReference type="EMBL" id="CP101527">
    <property type="protein sequence ID" value="UZW73623.1"/>
    <property type="molecule type" value="Genomic_DNA"/>
</dbReference>
<evidence type="ECO:0000256" key="5">
    <source>
        <dbReference type="ARBA" id="ARBA00022722"/>
    </source>
</evidence>
<feature type="domain" description="Rad50/SbcC-type AAA" evidence="15">
    <location>
        <begin position="5"/>
        <end position="243"/>
    </location>
</feature>
<comment type="similarity">
    <text evidence="1">Belongs to the SMC family. SbcC subfamily.</text>
</comment>
<dbReference type="FunFam" id="3.40.50.300:FF:001446">
    <property type="entry name" value="DsDNA exonuclease SbcC"/>
    <property type="match status" value="1"/>
</dbReference>
<dbReference type="GO" id="GO:0006310">
    <property type="term" value="P:DNA recombination"/>
    <property type="evidence" value="ECO:0007669"/>
    <property type="project" value="UniProtKB-KW"/>
</dbReference>
<name>A0A9E8HJ26_9ALTE</name>
<evidence type="ECO:0000256" key="2">
    <source>
        <dbReference type="ARBA" id="ARBA00011322"/>
    </source>
</evidence>
<dbReference type="RefSeq" id="WP_251809764.1">
    <property type="nucleotide sequence ID" value="NZ_CP101527.1"/>
</dbReference>
<evidence type="ECO:0000313" key="16">
    <source>
        <dbReference type="EMBL" id="UZW73623.1"/>
    </source>
</evidence>
<evidence type="ECO:0000256" key="13">
    <source>
        <dbReference type="ARBA" id="ARBA00055999"/>
    </source>
</evidence>
<dbReference type="AlphaFoldDB" id="A0A9E8HJ26"/>
<feature type="coiled-coil region" evidence="14">
    <location>
        <begin position="601"/>
        <end position="642"/>
    </location>
</feature>
<proteinExistence type="inferred from homology"/>
<dbReference type="InterPro" id="IPR038729">
    <property type="entry name" value="Rad50/SbcC_AAA"/>
</dbReference>
<evidence type="ECO:0000259" key="15">
    <source>
        <dbReference type="Pfam" id="PF13476"/>
    </source>
</evidence>
<evidence type="ECO:0000256" key="7">
    <source>
        <dbReference type="ARBA" id="ARBA00022759"/>
    </source>
</evidence>
<dbReference type="InterPro" id="IPR027417">
    <property type="entry name" value="P-loop_NTPase"/>
</dbReference>
<evidence type="ECO:0000256" key="9">
    <source>
        <dbReference type="ARBA" id="ARBA00022839"/>
    </source>
</evidence>
<keyword evidence="17" id="KW-1185">Reference proteome</keyword>
<protein>
    <recommendedName>
        <fullName evidence="3">Nuclease SbcCD subunit C</fullName>
    </recommendedName>
</protein>
<organism evidence="16 17">
    <name type="scientific">Alkalimarinus sediminis</name>
    <dbReference type="NCBI Taxonomy" id="1632866"/>
    <lineage>
        <taxon>Bacteria</taxon>
        <taxon>Pseudomonadati</taxon>
        <taxon>Pseudomonadota</taxon>
        <taxon>Gammaproteobacteria</taxon>
        <taxon>Alteromonadales</taxon>
        <taxon>Alteromonadaceae</taxon>
        <taxon>Alkalimarinus</taxon>
    </lineage>
</organism>
<accession>A0A9E8HJ26</accession>
<reference evidence="16" key="1">
    <citation type="submission" date="2022-07" db="EMBL/GenBank/DDBJ databases">
        <title>Alkalimarinus sp. nov., isolated from gut of a Alitta virens.</title>
        <authorList>
            <person name="Yang A.I."/>
            <person name="Shin N.-R."/>
        </authorList>
    </citation>
    <scope>NUCLEOTIDE SEQUENCE</scope>
    <source>
        <strain evidence="16">FA028</strain>
    </source>
</reference>
<dbReference type="GO" id="GO:0004519">
    <property type="term" value="F:endonuclease activity"/>
    <property type="evidence" value="ECO:0007669"/>
    <property type="project" value="UniProtKB-KW"/>
</dbReference>
<dbReference type="PANTHER" id="PTHR32114">
    <property type="entry name" value="ABC TRANSPORTER ABCH.3"/>
    <property type="match status" value="1"/>
</dbReference>
<keyword evidence="4" id="KW-0235">DNA replication</keyword>
<dbReference type="GO" id="GO:0004527">
    <property type="term" value="F:exonuclease activity"/>
    <property type="evidence" value="ECO:0007669"/>
    <property type="project" value="UniProtKB-KW"/>
</dbReference>
<dbReference type="GO" id="GO:0005524">
    <property type="term" value="F:ATP binding"/>
    <property type="evidence" value="ECO:0007669"/>
    <property type="project" value="UniProtKB-KW"/>
</dbReference>
<keyword evidence="12" id="KW-0233">DNA recombination</keyword>
<comment type="function">
    <text evidence="13">SbcCD cleaves DNA hairpin structures. These structures can inhibit DNA replication and are intermediates in certain DNA recombination reactions. The complex acts as a 3'-&gt;5' double strand exonuclease that can open hairpins. It also has a 5' single-strand endonuclease activity.</text>
</comment>
<feature type="coiled-coil region" evidence="14">
    <location>
        <begin position="534"/>
        <end position="568"/>
    </location>
</feature>
<evidence type="ECO:0000256" key="3">
    <source>
        <dbReference type="ARBA" id="ARBA00013368"/>
    </source>
</evidence>
<dbReference type="GO" id="GO:0006260">
    <property type="term" value="P:DNA replication"/>
    <property type="evidence" value="ECO:0007669"/>
    <property type="project" value="UniProtKB-KW"/>
</dbReference>
<evidence type="ECO:0000256" key="12">
    <source>
        <dbReference type="ARBA" id="ARBA00023172"/>
    </source>
</evidence>
<keyword evidence="7" id="KW-0255">Endonuclease</keyword>
<dbReference type="PANTHER" id="PTHR32114:SF2">
    <property type="entry name" value="ABC TRANSPORTER ABCH.3"/>
    <property type="match status" value="1"/>
</dbReference>
<dbReference type="SUPFAM" id="SSF52540">
    <property type="entry name" value="P-loop containing nucleoside triphosphate hydrolases"/>
    <property type="match status" value="1"/>
</dbReference>
<evidence type="ECO:0000256" key="14">
    <source>
        <dbReference type="SAM" id="Coils"/>
    </source>
</evidence>
<evidence type="ECO:0000256" key="11">
    <source>
        <dbReference type="ARBA" id="ARBA00023054"/>
    </source>
</evidence>
<dbReference type="GO" id="GO:0016887">
    <property type="term" value="F:ATP hydrolysis activity"/>
    <property type="evidence" value="ECO:0007669"/>
    <property type="project" value="InterPro"/>
</dbReference>
<dbReference type="Proteomes" id="UP001164472">
    <property type="component" value="Chromosome"/>
</dbReference>
<keyword evidence="6" id="KW-0547">Nucleotide-binding</keyword>
<gene>
    <name evidence="16" type="ORF">NNL22_11295</name>
</gene>